<dbReference type="Proteomes" id="UP000472971">
    <property type="component" value="Unassembled WGS sequence"/>
</dbReference>
<sequence length="537" mass="63094">MKSITLSISQLKVACILDEFSYECFKHECNLFQIEHGNWEKQLIKNRPHLLLVESAWRGNNGNWQRKIANYHVDQENEELKQLVSWCRKNNIKTVFWNKEDPVHFDLYFNSAKLFDYIFTTDKNCIEKYRKKVGHNRVFTLPFAAQPKIHHPIRVNGYKQKNLFFAGSYYGNQHKERRIEMNKLLSVASIYGLEIYDRNYHRKSSGFKYPVSFQKYIVGSLPYDQLVQQYKKYKIGLNVNSVKNSPTMCSRRIYELLASGVMVVSTHSAAVEQMFKNIVQIVPDYKTMKTSLKFTLNHDDWRVKKELEGQRLIFSSHTYAHRLYTIAKSCGIHVKKPYQINVHVISYAQNRKDVKNILTSYKAQDYSHKKLTIFLSKHFSKKEQAALKKLDHVNFIPVNHVKINLANIIRNTDYVSYFNPKHYYGRYFLTDLVWGSIYSGAKIIGKGSYYKYLRDHKLRLINNSDEYTYTSKVLNDGCIVHKSVINSSDIMLCDLMIQNVFLKKVQAQQKFSINAFNFVYHFDASTKNKALIAKVIK</sequence>
<dbReference type="EMBL" id="JACEIO010000007">
    <property type="protein sequence ID" value="MBA4536426.1"/>
    <property type="molecule type" value="Genomic_DNA"/>
</dbReference>
<protein>
    <submittedName>
        <fullName evidence="3">Glycosyltransferase</fullName>
    </submittedName>
</protein>
<evidence type="ECO:0000313" key="3">
    <source>
        <dbReference type="EMBL" id="NEY80794.1"/>
    </source>
</evidence>
<name>A0A6B3VZM9_9BACI</name>
<feature type="domain" description="Spore protein YkvP/CgeB glycosyl transferase-like" evidence="1">
    <location>
        <begin position="210"/>
        <end position="326"/>
    </location>
</feature>
<dbReference type="Pfam" id="PF13524">
    <property type="entry name" value="Glyco_trans_1_2"/>
    <property type="match status" value="1"/>
</dbReference>
<dbReference type="EMBL" id="JAAIWN010000007">
    <property type="protein sequence ID" value="NEY80794.1"/>
    <property type="molecule type" value="Genomic_DNA"/>
</dbReference>
<organism evidence="3 4">
    <name type="scientific">Bacillus aquiflavi</name>
    <dbReference type="NCBI Taxonomy" id="2672567"/>
    <lineage>
        <taxon>Bacteria</taxon>
        <taxon>Bacillati</taxon>
        <taxon>Bacillota</taxon>
        <taxon>Bacilli</taxon>
        <taxon>Bacillales</taxon>
        <taxon>Bacillaceae</taxon>
        <taxon>Bacillus</taxon>
    </lineage>
</organism>
<dbReference type="GO" id="GO:0016740">
    <property type="term" value="F:transferase activity"/>
    <property type="evidence" value="ECO:0007669"/>
    <property type="project" value="UniProtKB-KW"/>
</dbReference>
<dbReference type="RefSeq" id="WP_163240552.1">
    <property type="nucleotide sequence ID" value="NZ_JAAIWN010000007.1"/>
</dbReference>
<dbReference type="InterPro" id="IPR055259">
    <property type="entry name" value="YkvP/CgeB_Glyco_trans-like"/>
</dbReference>
<dbReference type="Proteomes" id="UP000570010">
    <property type="component" value="Unassembled WGS sequence"/>
</dbReference>
<comment type="caution">
    <text evidence="3">The sequence shown here is derived from an EMBL/GenBank/DDBJ whole genome shotgun (WGS) entry which is preliminary data.</text>
</comment>
<evidence type="ECO:0000259" key="1">
    <source>
        <dbReference type="Pfam" id="PF13524"/>
    </source>
</evidence>
<gene>
    <name evidence="3" type="ORF">G4D64_04485</name>
    <name evidence="2" type="ORF">H1Z61_04520</name>
</gene>
<evidence type="ECO:0000313" key="4">
    <source>
        <dbReference type="Proteomes" id="UP000472971"/>
    </source>
</evidence>
<keyword evidence="4" id="KW-1185">Reference proteome</keyword>
<dbReference type="Gene3D" id="3.40.50.2000">
    <property type="entry name" value="Glycogen Phosphorylase B"/>
    <property type="match status" value="1"/>
</dbReference>
<evidence type="ECO:0000313" key="2">
    <source>
        <dbReference type="EMBL" id="MBA4536426.1"/>
    </source>
</evidence>
<accession>A0A6B3VZM9</accession>
<reference evidence="3 4" key="1">
    <citation type="submission" date="2020-02" db="EMBL/GenBank/DDBJ databases">
        <title>Bacillus aquiflavi sp. nov., isolated from yellow water of strong flavor Chinese baijiu in Yibin region of China.</title>
        <authorList>
            <person name="Xie J."/>
        </authorList>
    </citation>
    <scope>NUCLEOTIDE SEQUENCE [LARGE SCALE GENOMIC DNA]</scope>
    <source>
        <strain evidence="3 4">3H-10</strain>
    </source>
</reference>
<keyword evidence="3" id="KW-0808">Transferase</keyword>
<evidence type="ECO:0000313" key="5">
    <source>
        <dbReference type="Proteomes" id="UP000570010"/>
    </source>
</evidence>
<proteinExistence type="predicted"/>
<reference evidence="2 5" key="2">
    <citation type="submission" date="2020-07" db="EMBL/GenBank/DDBJ databases">
        <authorList>
            <person name="Feng H."/>
        </authorList>
    </citation>
    <scope>NUCLEOTIDE SEQUENCE [LARGE SCALE GENOMIC DNA]</scope>
    <source>
        <strain evidence="5">s-12</strain>
        <strain evidence="2">S-12</strain>
    </source>
</reference>
<dbReference type="AlphaFoldDB" id="A0A6B3VZM9"/>